<evidence type="ECO:0000256" key="1">
    <source>
        <dbReference type="SAM" id="MobiDB-lite"/>
    </source>
</evidence>
<accession>A0A1J5P2B8</accession>
<comment type="caution">
    <text evidence="2">The sequence shown here is derived from an EMBL/GenBank/DDBJ whole genome shotgun (WGS) entry which is preliminary data.</text>
</comment>
<dbReference type="EMBL" id="MLJW01007834">
    <property type="protein sequence ID" value="OIQ64792.1"/>
    <property type="molecule type" value="Genomic_DNA"/>
</dbReference>
<dbReference type="AlphaFoldDB" id="A0A1J5P2B8"/>
<evidence type="ECO:0000313" key="2">
    <source>
        <dbReference type="EMBL" id="OIQ64792.1"/>
    </source>
</evidence>
<gene>
    <name evidence="2" type="ORF">GALL_536550</name>
</gene>
<protein>
    <submittedName>
        <fullName evidence="2">Uncharacterized protein</fullName>
    </submittedName>
</protein>
<sequence length="232" mass="24133">MKLFTGWLIPAGMVLMAATANAQGSASHGTGDSPYKAVSDFNGPYAAMPPEAPAPGHGPSLLPPHEVYTVVRESGFSPLGIPHQRGMFYVISVIDRRGDDGRLVIDARTGELVRFVPAYRMGDNSNEDAAPPTYAPAGPLPLASNPRGGPPRPPASIPMVASRTPPAVPMPKASPQRAPTAVAEPAQQSAAVQMKPADMPATPPAAPPVVEARPAPPQIQPTQPMPEVQGLE</sequence>
<proteinExistence type="predicted"/>
<feature type="region of interest" description="Disordered" evidence="1">
    <location>
        <begin position="124"/>
        <end position="232"/>
    </location>
</feature>
<organism evidence="2">
    <name type="scientific">mine drainage metagenome</name>
    <dbReference type="NCBI Taxonomy" id="410659"/>
    <lineage>
        <taxon>unclassified sequences</taxon>
        <taxon>metagenomes</taxon>
        <taxon>ecological metagenomes</taxon>
    </lineage>
</organism>
<reference evidence="2" key="1">
    <citation type="submission" date="2016-10" db="EMBL/GenBank/DDBJ databases">
        <title>Sequence of Gallionella enrichment culture.</title>
        <authorList>
            <person name="Poehlein A."/>
            <person name="Muehling M."/>
            <person name="Daniel R."/>
        </authorList>
    </citation>
    <scope>NUCLEOTIDE SEQUENCE</scope>
</reference>
<name>A0A1J5P2B8_9ZZZZ</name>